<name>A0ACD3AN01_9AGAR</name>
<accession>A0ACD3AN01</accession>
<reference evidence="1 2" key="1">
    <citation type="journal article" date="2019" name="Nat. Ecol. Evol.">
        <title>Megaphylogeny resolves global patterns of mushroom evolution.</title>
        <authorList>
            <person name="Varga T."/>
            <person name="Krizsan K."/>
            <person name="Foldi C."/>
            <person name="Dima B."/>
            <person name="Sanchez-Garcia M."/>
            <person name="Sanchez-Ramirez S."/>
            <person name="Szollosi G.J."/>
            <person name="Szarkandi J.G."/>
            <person name="Papp V."/>
            <person name="Albert L."/>
            <person name="Andreopoulos W."/>
            <person name="Angelini C."/>
            <person name="Antonin V."/>
            <person name="Barry K.W."/>
            <person name="Bougher N.L."/>
            <person name="Buchanan P."/>
            <person name="Buyck B."/>
            <person name="Bense V."/>
            <person name="Catcheside P."/>
            <person name="Chovatia M."/>
            <person name="Cooper J."/>
            <person name="Damon W."/>
            <person name="Desjardin D."/>
            <person name="Finy P."/>
            <person name="Geml J."/>
            <person name="Haridas S."/>
            <person name="Hughes K."/>
            <person name="Justo A."/>
            <person name="Karasinski D."/>
            <person name="Kautmanova I."/>
            <person name="Kiss B."/>
            <person name="Kocsube S."/>
            <person name="Kotiranta H."/>
            <person name="LaButti K.M."/>
            <person name="Lechner B.E."/>
            <person name="Liimatainen K."/>
            <person name="Lipzen A."/>
            <person name="Lukacs Z."/>
            <person name="Mihaltcheva S."/>
            <person name="Morgado L.N."/>
            <person name="Niskanen T."/>
            <person name="Noordeloos M.E."/>
            <person name="Ohm R.A."/>
            <person name="Ortiz-Santana B."/>
            <person name="Ovrebo C."/>
            <person name="Racz N."/>
            <person name="Riley R."/>
            <person name="Savchenko A."/>
            <person name="Shiryaev A."/>
            <person name="Soop K."/>
            <person name="Spirin V."/>
            <person name="Szebenyi C."/>
            <person name="Tomsovsky M."/>
            <person name="Tulloss R.E."/>
            <person name="Uehling J."/>
            <person name="Grigoriev I.V."/>
            <person name="Vagvolgyi C."/>
            <person name="Papp T."/>
            <person name="Martin F.M."/>
            <person name="Miettinen O."/>
            <person name="Hibbett D.S."/>
            <person name="Nagy L.G."/>
        </authorList>
    </citation>
    <scope>NUCLEOTIDE SEQUENCE [LARGE SCALE GENOMIC DNA]</scope>
    <source>
        <strain evidence="1 2">NL-1719</strain>
    </source>
</reference>
<protein>
    <submittedName>
        <fullName evidence="1">Uncharacterized protein</fullName>
    </submittedName>
</protein>
<gene>
    <name evidence="1" type="ORF">BDN72DRAFT_843671</name>
</gene>
<evidence type="ECO:0000313" key="2">
    <source>
        <dbReference type="Proteomes" id="UP000308600"/>
    </source>
</evidence>
<sequence>MPRHPPYDELTTSDTFPENDANQPQLIVEKRKSRIGCRLLAPTLILLTLSGGLATFLILWLTAIHGIDGQTLRTILKGRAFIANEGTKEMYGFTTARLLGLTLSSATTNVVSLTAPFLVGLAGYCIGGMWLNGQENGSIRLTPIQYGLLVKLLSVAGLASFFDGTRYLFMKSKNQGVAAPRLLTTAFTLASIIYSITHLISLADLWLHATSSAINYNVATYPQDLSLRYGAALKESVLDCAASSCFLTLNPVDVQNGFAISSNASKSFNISVPWSVNTLHDFQDLAVLVPHTSDPHLLWSAPSFGVRANCSNITPQCWSVTNASKTYNCSTPALENSPLMAPFPQYSGTSAVDGSPLMENALIPLNGSDSDSNFEPSFLQFSWPLVNSSVANQFISIDGYLRASAFAICTVSLFNVTLNHLGGNSFTLRDGDTKPFNNPALAALLGQGLLYTGIDQLANYLLPHAMFETNEANIIAALNQEFSRETLGMSAFLFQDAAAQDISSIQQILVSRYSLVPVFVYISLILTYSLIAIAIFIWASLIPTPVVKAPNGEEMTSLELTQCHLTDPMMIVASILHSQTGTPSEPKIGTNPVKLYAEDEHTPRLVVGIEGKSSADVGCRFRVREKVGLMSNQDGL</sequence>
<evidence type="ECO:0000313" key="1">
    <source>
        <dbReference type="EMBL" id="TFK66896.1"/>
    </source>
</evidence>
<organism evidence="1 2">
    <name type="scientific">Pluteus cervinus</name>
    <dbReference type="NCBI Taxonomy" id="181527"/>
    <lineage>
        <taxon>Eukaryota</taxon>
        <taxon>Fungi</taxon>
        <taxon>Dikarya</taxon>
        <taxon>Basidiomycota</taxon>
        <taxon>Agaricomycotina</taxon>
        <taxon>Agaricomycetes</taxon>
        <taxon>Agaricomycetidae</taxon>
        <taxon>Agaricales</taxon>
        <taxon>Pluteineae</taxon>
        <taxon>Pluteaceae</taxon>
        <taxon>Pluteus</taxon>
    </lineage>
</organism>
<proteinExistence type="predicted"/>
<keyword evidence="2" id="KW-1185">Reference proteome</keyword>
<dbReference type="EMBL" id="ML208391">
    <property type="protein sequence ID" value="TFK66896.1"/>
    <property type="molecule type" value="Genomic_DNA"/>
</dbReference>
<dbReference type="Proteomes" id="UP000308600">
    <property type="component" value="Unassembled WGS sequence"/>
</dbReference>